<evidence type="ECO:0000256" key="8">
    <source>
        <dbReference type="ARBA" id="ARBA00023228"/>
    </source>
</evidence>
<accession>A0A0R3PFG7</accession>
<dbReference type="Proteomes" id="UP000267027">
    <property type="component" value="Unassembled WGS sequence"/>
</dbReference>
<keyword evidence="4" id="KW-0963">Cytoplasm</keyword>
<evidence type="ECO:0000256" key="7">
    <source>
        <dbReference type="ARBA" id="ARBA00023136"/>
    </source>
</evidence>
<keyword evidence="5 12" id="KW-0812">Transmembrane</keyword>
<evidence type="ECO:0000313" key="13">
    <source>
        <dbReference type="EMBL" id="VDM54511.1"/>
    </source>
</evidence>
<reference evidence="13 14" key="2">
    <citation type="submission" date="2018-11" db="EMBL/GenBank/DDBJ databases">
        <authorList>
            <consortium name="Pathogen Informatics"/>
        </authorList>
    </citation>
    <scope>NUCLEOTIDE SEQUENCE [LARGE SCALE GENOMIC DNA]</scope>
    <source>
        <strain evidence="13 14">Costa Rica</strain>
    </source>
</reference>
<dbReference type="GO" id="GO:0048471">
    <property type="term" value="C:perinuclear region of cytoplasm"/>
    <property type="evidence" value="ECO:0007669"/>
    <property type="project" value="UniProtKB-SubCell"/>
</dbReference>
<keyword evidence="7 12" id="KW-0472">Membrane</keyword>
<feature type="transmembrane region" description="Helical" evidence="12">
    <location>
        <begin position="44"/>
        <end position="66"/>
    </location>
</feature>
<name>A0A0R3PFG7_ANGCS</name>
<evidence type="ECO:0000256" key="9">
    <source>
        <dbReference type="ARBA" id="ARBA00035284"/>
    </source>
</evidence>
<reference evidence="15" key="1">
    <citation type="submission" date="2017-02" db="UniProtKB">
        <authorList>
            <consortium name="WormBaseParasite"/>
        </authorList>
    </citation>
    <scope>IDENTIFICATION</scope>
</reference>
<keyword evidence="14" id="KW-1185">Reference proteome</keyword>
<keyword evidence="6 12" id="KW-1133">Transmembrane helix</keyword>
<dbReference type="AlphaFoldDB" id="A0A0R3PFG7"/>
<dbReference type="WBParaSite" id="ACOC_0000292501-mRNA-1">
    <property type="protein sequence ID" value="ACOC_0000292501-mRNA-1"/>
    <property type="gene ID" value="ACOC_0000292501"/>
</dbReference>
<proteinExistence type="inferred from homology"/>
<comment type="similarity">
    <text evidence="3">Belongs to the BRI3 family.</text>
</comment>
<sequence length="77" mass="8382">PQAPQPQVVPPTQVVVSVSSGFNCPHCHVGVITKETDMCCMLCLILLTIFTFPLGLVFLCCLPCTVTRRCSNCRRSA</sequence>
<evidence type="ECO:0000256" key="11">
    <source>
        <dbReference type="ARBA" id="ARBA00046593"/>
    </source>
</evidence>
<protein>
    <recommendedName>
        <fullName evidence="9">Membrane protein BRI3</fullName>
    </recommendedName>
    <alternativeName>
        <fullName evidence="10">Brain protein I3</fullName>
    </alternativeName>
</protein>
<evidence type="ECO:0000313" key="15">
    <source>
        <dbReference type="WBParaSite" id="ACOC_0000292501-mRNA-1"/>
    </source>
</evidence>
<evidence type="ECO:0000256" key="12">
    <source>
        <dbReference type="SAM" id="Phobius"/>
    </source>
</evidence>
<comment type="subunit">
    <text evidence="11">Interacts with BRI3BP. Interacts with MGAT1 and IFITM3.</text>
</comment>
<dbReference type="EMBL" id="UYYA01000704">
    <property type="protein sequence ID" value="VDM54511.1"/>
    <property type="molecule type" value="Genomic_DNA"/>
</dbReference>
<evidence type="ECO:0000256" key="1">
    <source>
        <dbReference type="ARBA" id="ARBA00004155"/>
    </source>
</evidence>
<evidence type="ECO:0000256" key="6">
    <source>
        <dbReference type="ARBA" id="ARBA00022989"/>
    </source>
</evidence>
<evidence type="ECO:0000256" key="4">
    <source>
        <dbReference type="ARBA" id="ARBA00022490"/>
    </source>
</evidence>
<keyword evidence="8" id="KW-0458">Lysosome</keyword>
<evidence type="ECO:0000313" key="14">
    <source>
        <dbReference type="Proteomes" id="UP000267027"/>
    </source>
</evidence>
<evidence type="ECO:0000256" key="5">
    <source>
        <dbReference type="ARBA" id="ARBA00022692"/>
    </source>
</evidence>
<organism evidence="15">
    <name type="scientific">Angiostrongylus costaricensis</name>
    <name type="common">Nematode worm</name>
    <dbReference type="NCBI Taxonomy" id="334426"/>
    <lineage>
        <taxon>Eukaryota</taxon>
        <taxon>Metazoa</taxon>
        <taxon>Ecdysozoa</taxon>
        <taxon>Nematoda</taxon>
        <taxon>Chromadorea</taxon>
        <taxon>Rhabditida</taxon>
        <taxon>Rhabditina</taxon>
        <taxon>Rhabditomorpha</taxon>
        <taxon>Strongyloidea</taxon>
        <taxon>Metastrongylidae</taxon>
        <taxon>Angiostrongylus</taxon>
    </lineage>
</organism>
<evidence type="ECO:0000256" key="2">
    <source>
        <dbReference type="ARBA" id="ARBA00004556"/>
    </source>
</evidence>
<dbReference type="InterPro" id="IPR019317">
    <property type="entry name" value="BRI3"/>
</dbReference>
<evidence type="ECO:0000256" key="3">
    <source>
        <dbReference type="ARBA" id="ARBA00008090"/>
    </source>
</evidence>
<comment type="subcellular location">
    <subcellularLocation>
        <location evidence="2">Cytoplasm</location>
        <location evidence="2">Perinuclear region</location>
    </subcellularLocation>
    <subcellularLocation>
        <location evidence="1">Lysosome membrane</location>
        <topology evidence="1">Multi-pass membrane protein</topology>
    </subcellularLocation>
</comment>
<dbReference type="GO" id="GO:0005765">
    <property type="term" value="C:lysosomal membrane"/>
    <property type="evidence" value="ECO:0007669"/>
    <property type="project" value="UniProtKB-SubCell"/>
</dbReference>
<dbReference type="PANTHER" id="PTHR13551:SF1">
    <property type="entry name" value="MEMBRANE PROTEIN BRI3"/>
    <property type="match status" value="1"/>
</dbReference>
<gene>
    <name evidence="13" type="ORF">ACOC_LOCUS2926</name>
</gene>
<dbReference type="Pfam" id="PF10164">
    <property type="entry name" value="BRI3"/>
    <property type="match status" value="1"/>
</dbReference>
<evidence type="ECO:0000256" key="10">
    <source>
        <dbReference type="ARBA" id="ARBA00035449"/>
    </source>
</evidence>
<dbReference type="PANTHER" id="PTHR13551">
    <property type="entry name" value="BRAIN PROTEIN I3"/>
    <property type="match status" value="1"/>
</dbReference>